<keyword evidence="1" id="KW-0472">Membrane</keyword>
<dbReference type="AlphaFoldDB" id="A0A7G9YV49"/>
<proteinExistence type="predicted"/>
<accession>A0A7G9YV49</accession>
<keyword evidence="1" id="KW-0812">Transmembrane</keyword>
<protein>
    <submittedName>
        <fullName evidence="2">Uncharacterized protein</fullName>
    </submittedName>
</protein>
<evidence type="ECO:0000313" key="2">
    <source>
        <dbReference type="EMBL" id="QNO51883.1"/>
    </source>
</evidence>
<feature type="transmembrane region" description="Helical" evidence="1">
    <location>
        <begin position="32"/>
        <end position="51"/>
    </location>
</feature>
<evidence type="ECO:0000256" key="1">
    <source>
        <dbReference type="SAM" id="Phobius"/>
    </source>
</evidence>
<gene>
    <name evidence="2" type="ORF">HCMLNGLJ_00003</name>
</gene>
<sequence>MIRVGVSFNGGIRTKDMHKRVKRITSARSKSFGKCLSLGTICTVFILVGYIPSALG</sequence>
<dbReference type="EMBL" id="MT631483">
    <property type="protein sequence ID" value="QNO51883.1"/>
    <property type="molecule type" value="Genomic_DNA"/>
</dbReference>
<reference evidence="2" key="1">
    <citation type="submission" date="2020-06" db="EMBL/GenBank/DDBJ databases">
        <title>Unique genomic features of the anaerobic methanotrophic archaea.</title>
        <authorList>
            <person name="Chadwick G.L."/>
            <person name="Skennerton C.T."/>
            <person name="Laso-Perez R."/>
            <person name="Leu A.O."/>
            <person name="Speth D.R."/>
            <person name="Yu H."/>
            <person name="Morgan-Lang C."/>
            <person name="Hatzenpichler R."/>
            <person name="Goudeau D."/>
            <person name="Malmstrom R."/>
            <person name="Brazelton W.J."/>
            <person name="Woyke T."/>
            <person name="Hallam S.J."/>
            <person name="Tyson G.W."/>
            <person name="Wegener G."/>
            <person name="Boetius A."/>
            <person name="Orphan V."/>
        </authorList>
    </citation>
    <scope>NUCLEOTIDE SEQUENCE</scope>
</reference>
<keyword evidence="1" id="KW-1133">Transmembrane helix</keyword>
<organism evidence="2">
    <name type="scientific">Candidatus Methanophagaceae archaeon ANME-1 ERB6</name>
    <dbReference type="NCBI Taxonomy" id="2759912"/>
    <lineage>
        <taxon>Archaea</taxon>
        <taxon>Methanobacteriati</taxon>
        <taxon>Methanobacteriota</taxon>
        <taxon>Stenosarchaea group</taxon>
        <taxon>Methanomicrobia</taxon>
        <taxon>Candidatus Methanophagales</taxon>
        <taxon>Candidatus Methanophagaceae</taxon>
    </lineage>
</organism>
<name>A0A7G9YV49_9EURY</name>